<keyword evidence="2" id="KW-1185">Reference proteome</keyword>
<gene>
    <name evidence="1" type="ORF">EQU24_16250</name>
</gene>
<sequence>MKIRNTFGDVKTANYHQIHLRPTAINNMKYTFHTSNFGSALENTGAIGRFLPIGKNTSQLLIHKLGIAVLK</sequence>
<dbReference type="AlphaFoldDB" id="A0A4P9UQK3"/>
<evidence type="ECO:0000313" key="2">
    <source>
        <dbReference type="Proteomes" id="UP000305881"/>
    </source>
</evidence>
<dbReference type="KEGG" id="mbur:EQU24_16250"/>
<name>A0A4P9UQK3_METBY</name>
<dbReference type="RefSeq" id="WP_138767199.1">
    <property type="nucleotide sequence ID" value="NZ_CP035467.1"/>
</dbReference>
<organism evidence="1 2">
    <name type="scientific">Methylotuvimicrobium buryatense</name>
    <name type="common">Methylomicrobium buryatense</name>
    <dbReference type="NCBI Taxonomy" id="95641"/>
    <lineage>
        <taxon>Bacteria</taxon>
        <taxon>Pseudomonadati</taxon>
        <taxon>Pseudomonadota</taxon>
        <taxon>Gammaproteobacteria</taxon>
        <taxon>Methylococcales</taxon>
        <taxon>Methylococcaceae</taxon>
        <taxon>Methylotuvimicrobium</taxon>
    </lineage>
</organism>
<evidence type="ECO:0000313" key="1">
    <source>
        <dbReference type="EMBL" id="QCW83617.1"/>
    </source>
</evidence>
<reference evidence="2" key="1">
    <citation type="journal article" date="2019" name="J. Bacteriol.">
        <title>A Mutagenic Screen Identifies a TonB-Dependent Receptor Required for the Lanthanide Metal Switch in the Type I Methanotroph 'Methylotuvimicrobium buryatense' 5GB1C.</title>
        <authorList>
            <person name="Groom J.D."/>
            <person name="Ford S.M."/>
            <person name="Pesesky M.W."/>
            <person name="Lidstrom M.E."/>
        </authorList>
    </citation>
    <scope>NUCLEOTIDE SEQUENCE [LARGE SCALE GENOMIC DNA]</scope>
    <source>
        <strain evidence="2">5GB1C</strain>
    </source>
</reference>
<proteinExistence type="predicted"/>
<accession>A0A4P9UQK3</accession>
<protein>
    <submittedName>
        <fullName evidence="1">Uncharacterized protein</fullName>
    </submittedName>
</protein>
<dbReference type="EMBL" id="CP035467">
    <property type="protein sequence ID" value="QCW83617.1"/>
    <property type="molecule type" value="Genomic_DNA"/>
</dbReference>
<dbReference type="Proteomes" id="UP000305881">
    <property type="component" value="Chromosome"/>
</dbReference>